<dbReference type="Proteomes" id="UP000295444">
    <property type="component" value="Unassembled WGS sequence"/>
</dbReference>
<protein>
    <submittedName>
        <fullName evidence="2">Tn3 transposase DDE domain-containing protein</fullName>
    </submittedName>
</protein>
<sequence length="67" mass="7743">MLCLRVLQSALVYVNTLMVQDVLADKAWADQMTEVDHRGLTPLFWTHIAPYGEIRLNMQHRLSLMTS</sequence>
<evidence type="ECO:0000313" key="2">
    <source>
        <dbReference type="EMBL" id="TDP97948.1"/>
    </source>
</evidence>
<dbReference type="GO" id="GO:0004803">
    <property type="term" value="F:transposase activity"/>
    <property type="evidence" value="ECO:0007669"/>
    <property type="project" value="InterPro"/>
</dbReference>
<dbReference type="AlphaFoldDB" id="A0A4V3CZG5"/>
<name>A0A4V3CZG5_LABRH</name>
<dbReference type="GO" id="GO:0006313">
    <property type="term" value="P:DNA transposition"/>
    <property type="evidence" value="ECO:0007669"/>
    <property type="project" value="InterPro"/>
</dbReference>
<comment type="caution">
    <text evidence="2">The sequence shown here is derived from an EMBL/GenBank/DDBJ whole genome shotgun (WGS) entry which is preliminary data.</text>
</comment>
<keyword evidence="3" id="KW-1185">Reference proteome</keyword>
<dbReference type="Pfam" id="PF01526">
    <property type="entry name" value="DDE_Tnp_Tn3"/>
    <property type="match status" value="1"/>
</dbReference>
<accession>A0A4V3CZG5</accession>
<proteinExistence type="predicted"/>
<dbReference type="EMBL" id="SNXZ01000003">
    <property type="protein sequence ID" value="TDP97948.1"/>
    <property type="molecule type" value="Genomic_DNA"/>
</dbReference>
<evidence type="ECO:0000313" key="3">
    <source>
        <dbReference type="Proteomes" id="UP000295444"/>
    </source>
</evidence>
<organism evidence="2 3">
    <name type="scientific">Labedaea rhizosphaerae</name>
    <dbReference type="NCBI Taxonomy" id="598644"/>
    <lineage>
        <taxon>Bacteria</taxon>
        <taxon>Bacillati</taxon>
        <taxon>Actinomycetota</taxon>
        <taxon>Actinomycetes</taxon>
        <taxon>Pseudonocardiales</taxon>
        <taxon>Pseudonocardiaceae</taxon>
        <taxon>Labedaea</taxon>
    </lineage>
</organism>
<evidence type="ECO:0000259" key="1">
    <source>
        <dbReference type="Pfam" id="PF01526"/>
    </source>
</evidence>
<dbReference type="InterPro" id="IPR002513">
    <property type="entry name" value="Tn3_Tnp_DDE_dom"/>
</dbReference>
<gene>
    <name evidence="2" type="ORF">EV186_103928</name>
</gene>
<reference evidence="2 3" key="1">
    <citation type="submission" date="2019-03" db="EMBL/GenBank/DDBJ databases">
        <title>Genomic Encyclopedia of Type Strains, Phase IV (KMG-IV): sequencing the most valuable type-strain genomes for metagenomic binning, comparative biology and taxonomic classification.</title>
        <authorList>
            <person name="Goeker M."/>
        </authorList>
    </citation>
    <scope>NUCLEOTIDE SEQUENCE [LARGE SCALE GENOMIC DNA]</scope>
    <source>
        <strain evidence="2 3">DSM 45361</strain>
    </source>
</reference>
<feature type="domain" description="Tn3 transposase DDE" evidence="1">
    <location>
        <begin position="2"/>
        <end position="53"/>
    </location>
</feature>